<dbReference type="Proteomes" id="UP001603857">
    <property type="component" value="Unassembled WGS sequence"/>
</dbReference>
<accession>A0ABD1MXA7</accession>
<dbReference type="AlphaFoldDB" id="A0ABD1MXA7"/>
<feature type="transmembrane region" description="Helical" evidence="1">
    <location>
        <begin position="36"/>
        <end position="53"/>
    </location>
</feature>
<evidence type="ECO:0000313" key="3">
    <source>
        <dbReference type="Proteomes" id="UP001603857"/>
    </source>
</evidence>
<name>A0ABD1MXA7_9FABA</name>
<evidence type="ECO:0000256" key="1">
    <source>
        <dbReference type="SAM" id="Phobius"/>
    </source>
</evidence>
<dbReference type="InterPro" id="IPR036259">
    <property type="entry name" value="MFS_trans_sf"/>
</dbReference>
<proteinExistence type="predicted"/>
<feature type="transmembrane region" description="Helical" evidence="1">
    <location>
        <begin position="60"/>
        <end position="78"/>
    </location>
</feature>
<dbReference type="EMBL" id="JBGMDY010000003">
    <property type="protein sequence ID" value="KAL2340450.1"/>
    <property type="molecule type" value="Genomic_DNA"/>
</dbReference>
<keyword evidence="3" id="KW-1185">Reference proteome</keyword>
<gene>
    <name evidence="2" type="ORF">Fmac_008390</name>
</gene>
<keyword evidence="1" id="KW-1133">Transmembrane helix</keyword>
<sequence>MAEIFENLAFIANTSNLVLYLRQYIHITPSKATNNVTNFMGFAFLLGLLRGFLSDAFLPTYHIYLISVVIELSVMVVVPKGLDEVCPLCGVLSQGFLGMMHCMLPLFVGFLAGYTLIFIQPPWWVSCQELSSKLDQIIMNGFD</sequence>
<keyword evidence="1" id="KW-0472">Membrane</keyword>
<protein>
    <submittedName>
        <fullName evidence="2">Uncharacterized protein</fullName>
    </submittedName>
</protein>
<organism evidence="2 3">
    <name type="scientific">Flemingia macrophylla</name>
    <dbReference type="NCBI Taxonomy" id="520843"/>
    <lineage>
        <taxon>Eukaryota</taxon>
        <taxon>Viridiplantae</taxon>
        <taxon>Streptophyta</taxon>
        <taxon>Embryophyta</taxon>
        <taxon>Tracheophyta</taxon>
        <taxon>Spermatophyta</taxon>
        <taxon>Magnoliopsida</taxon>
        <taxon>eudicotyledons</taxon>
        <taxon>Gunneridae</taxon>
        <taxon>Pentapetalae</taxon>
        <taxon>rosids</taxon>
        <taxon>fabids</taxon>
        <taxon>Fabales</taxon>
        <taxon>Fabaceae</taxon>
        <taxon>Papilionoideae</taxon>
        <taxon>50 kb inversion clade</taxon>
        <taxon>NPAAA clade</taxon>
        <taxon>indigoferoid/millettioid clade</taxon>
        <taxon>Phaseoleae</taxon>
        <taxon>Flemingia</taxon>
    </lineage>
</organism>
<dbReference type="Gene3D" id="1.20.1250.20">
    <property type="entry name" value="MFS general substrate transporter like domains"/>
    <property type="match status" value="1"/>
</dbReference>
<keyword evidence="1" id="KW-0812">Transmembrane</keyword>
<reference evidence="2 3" key="1">
    <citation type="submission" date="2024-08" db="EMBL/GenBank/DDBJ databases">
        <title>Insights into the chromosomal genome structure of Flemingia macrophylla.</title>
        <authorList>
            <person name="Ding Y."/>
            <person name="Zhao Y."/>
            <person name="Bi W."/>
            <person name="Wu M."/>
            <person name="Zhao G."/>
            <person name="Gong Y."/>
            <person name="Li W."/>
            <person name="Zhang P."/>
        </authorList>
    </citation>
    <scope>NUCLEOTIDE SEQUENCE [LARGE SCALE GENOMIC DNA]</scope>
    <source>
        <strain evidence="2">DYQJB</strain>
        <tissue evidence="2">Leaf</tissue>
    </source>
</reference>
<feature type="transmembrane region" description="Helical" evidence="1">
    <location>
        <begin position="98"/>
        <end position="119"/>
    </location>
</feature>
<evidence type="ECO:0000313" key="2">
    <source>
        <dbReference type="EMBL" id="KAL2340450.1"/>
    </source>
</evidence>
<comment type="caution">
    <text evidence="2">The sequence shown here is derived from an EMBL/GenBank/DDBJ whole genome shotgun (WGS) entry which is preliminary data.</text>
</comment>